<dbReference type="InterPro" id="IPR036291">
    <property type="entry name" value="NAD(P)-bd_dom_sf"/>
</dbReference>
<protein>
    <submittedName>
        <fullName evidence="3">Glucose 1-dehydrogenase</fullName>
        <ecNumber evidence="3">1.1.1.47</ecNumber>
    </submittedName>
</protein>
<dbReference type="Proteomes" id="UP000470404">
    <property type="component" value="Unassembled WGS sequence"/>
</dbReference>
<dbReference type="NCBIfam" id="NF005559">
    <property type="entry name" value="PRK07231.1"/>
    <property type="match status" value="1"/>
</dbReference>
<dbReference type="InterPro" id="IPR002347">
    <property type="entry name" value="SDR_fam"/>
</dbReference>
<evidence type="ECO:0000256" key="2">
    <source>
        <dbReference type="ARBA" id="ARBA00023002"/>
    </source>
</evidence>
<dbReference type="Gene3D" id="3.40.50.720">
    <property type="entry name" value="NAD(P)-binding Rossmann-like Domain"/>
    <property type="match status" value="1"/>
</dbReference>
<keyword evidence="2 3" id="KW-0560">Oxidoreductase</keyword>
<dbReference type="PRINTS" id="PR00080">
    <property type="entry name" value="SDRFAMILY"/>
</dbReference>
<dbReference type="SUPFAM" id="SSF51735">
    <property type="entry name" value="NAD(P)-binding Rossmann-fold domains"/>
    <property type="match status" value="1"/>
</dbReference>
<proteinExistence type="inferred from homology"/>
<dbReference type="Pfam" id="PF13561">
    <property type="entry name" value="adh_short_C2"/>
    <property type="match status" value="1"/>
</dbReference>
<evidence type="ECO:0000256" key="1">
    <source>
        <dbReference type="ARBA" id="ARBA00006484"/>
    </source>
</evidence>
<dbReference type="PRINTS" id="PR00081">
    <property type="entry name" value="GDHRDH"/>
</dbReference>
<dbReference type="PROSITE" id="PS00061">
    <property type="entry name" value="ADH_SHORT"/>
    <property type="match status" value="1"/>
</dbReference>
<dbReference type="EC" id="1.1.1.47" evidence="3"/>
<reference evidence="3 4" key="1">
    <citation type="submission" date="2020-01" db="EMBL/GenBank/DDBJ databases">
        <title>Insect and environment-associated Actinomycetes.</title>
        <authorList>
            <person name="Currrie C."/>
            <person name="Chevrette M."/>
            <person name="Carlson C."/>
            <person name="Stubbendieck R."/>
            <person name="Wendt-Pienkowski E."/>
        </authorList>
    </citation>
    <scope>NUCLEOTIDE SEQUENCE [LARGE SCALE GENOMIC DNA]</scope>
    <source>
        <strain evidence="3 4">SID8386</strain>
    </source>
</reference>
<name>A0ABX0BSF6_9PSEU</name>
<dbReference type="PANTHER" id="PTHR24321:SF8">
    <property type="entry name" value="ESTRADIOL 17-BETA-DEHYDROGENASE 8-RELATED"/>
    <property type="match status" value="1"/>
</dbReference>
<evidence type="ECO:0000313" key="4">
    <source>
        <dbReference type="Proteomes" id="UP000470404"/>
    </source>
</evidence>
<organism evidence="3 4">
    <name type="scientific">Amycolatopsis rubida</name>
    <dbReference type="NCBI Taxonomy" id="112413"/>
    <lineage>
        <taxon>Bacteria</taxon>
        <taxon>Bacillati</taxon>
        <taxon>Actinomycetota</taxon>
        <taxon>Actinomycetes</taxon>
        <taxon>Pseudonocardiales</taxon>
        <taxon>Pseudonocardiaceae</taxon>
        <taxon>Amycolatopsis</taxon>
    </lineage>
</organism>
<dbReference type="InterPro" id="IPR020904">
    <property type="entry name" value="Sc_DH/Rdtase_CS"/>
</dbReference>
<dbReference type="EMBL" id="JAAGNC010000061">
    <property type="protein sequence ID" value="NEC55753.1"/>
    <property type="molecule type" value="Genomic_DNA"/>
</dbReference>
<dbReference type="GO" id="GO:0047936">
    <property type="term" value="F:glucose 1-dehydrogenase [NAD(P)+] activity"/>
    <property type="evidence" value="ECO:0007669"/>
    <property type="project" value="UniProtKB-EC"/>
</dbReference>
<dbReference type="PANTHER" id="PTHR24321">
    <property type="entry name" value="DEHYDROGENASES, SHORT CHAIN"/>
    <property type="match status" value="1"/>
</dbReference>
<gene>
    <name evidence="3" type="ORF">G3I59_09150</name>
</gene>
<comment type="caution">
    <text evidence="3">The sequence shown here is derived from an EMBL/GenBank/DDBJ whole genome shotgun (WGS) entry which is preliminary data.</text>
</comment>
<accession>A0ABX0BSF6</accession>
<sequence>MTTSAGGKGSLDGKVAIITGAARGQGAAAAAQFVREGARVVVTDVLDGPGDAVVRVLGERAEYRRLDVSDEQAWAKVVAEVEASHGGIDVLVNNAAITGSAPLDEMPLDTFDQIYRVNQRGVLLGMRAVAGPMRRAGSGSIVNVASAAVFRALPGLIGYTATKFAVQGMTKVAAAEFAPDNIRVNVIHPGLINTPMREDIPAEENARRPKVPLGRLGEPHEVAQLAAFLASEASSYITGGDFVVDGGFAL</sequence>
<evidence type="ECO:0000313" key="3">
    <source>
        <dbReference type="EMBL" id="NEC55753.1"/>
    </source>
</evidence>
<dbReference type="RefSeq" id="WP_067581295.1">
    <property type="nucleotide sequence ID" value="NZ_JAAGNC010000061.1"/>
</dbReference>
<comment type="similarity">
    <text evidence="1">Belongs to the short-chain dehydrogenases/reductases (SDR) family.</text>
</comment>
<keyword evidence="4" id="KW-1185">Reference proteome</keyword>